<dbReference type="Proteomes" id="UP000544222">
    <property type="component" value="Unassembled WGS sequence"/>
</dbReference>
<dbReference type="InterPro" id="IPR029062">
    <property type="entry name" value="Class_I_gatase-like"/>
</dbReference>
<proteinExistence type="inferred from homology"/>
<dbReference type="RefSeq" id="WP_183414286.1">
    <property type="nucleotide sequence ID" value="NZ_JACHYB010000002.1"/>
</dbReference>
<keyword evidence="8" id="KW-0732">Signal</keyword>
<keyword evidence="12" id="KW-1185">Reference proteome</keyword>
<dbReference type="GO" id="GO:0009341">
    <property type="term" value="C:beta-galactosidase complex"/>
    <property type="evidence" value="ECO:0007669"/>
    <property type="project" value="InterPro"/>
</dbReference>
<evidence type="ECO:0000256" key="8">
    <source>
        <dbReference type="SAM" id="SignalP"/>
    </source>
</evidence>
<evidence type="ECO:0000313" key="12">
    <source>
        <dbReference type="Proteomes" id="UP000544222"/>
    </source>
</evidence>
<reference evidence="11 12" key="1">
    <citation type="submission" date="2020-08" db="EMBL/GenBank/DDBJ databases">
        <title>Genomic Encyclopedia of Type Strains, Phase IV (KMG-IV): sequencing the most valuable type-strain genomes for metagenomic binning, comparative biology and taxonomic classification.</title>
        <authorList>
            <person name="Goeker M."/>
        </authorList>
    </citation>
    <scope>NUCLEOTIDE SEQUENCE [LARGE SCALE GENOMIC DNA]</scope>
    <source>
        <strain evidence="11 12">DSM 27471</strain>
    </source>
</reference>
<evidence type="ECO:0000313" key="11">
    <source>
        <dbReference type="EMBL" id="MBB3188533.1"/>
    </source>
</evidence>
<dbReference type="GO" id="GO:0004565">
    <property type="term" value="F:beta-galactosidase activity"/>
    <property type="evidence" value="ECO:0007669"/>
    <property type="project" value="UniProtKB-EC"/>
</dbReference>
<keyword evidence="4" id="KW-0479">Metal-binding</keyword>
<dbReference type="AlphaFoldDB" id="A0A7W5DUP3"/>
<comment type="caution">
    <text evidence="11">The sequence shown here is derived from an EMBL/GenBank/DDBJ whole genome shotgun (WGS) entry which is preliminary data.</text>
</comment>
<dbReference type="PANTHER" id="PTHR36447:SF2">
    <property type="entry name" value="BETA-GALACTOSIDASE YESZ"/>
    <property type="match status" value="1"/>
</dbReference>
<dbReference type="Pfam" id="PF08532">
    <property type="entry name" value="Glyco_hydro_42M"/>
    <property type="match status" value="1"/>
</dbReference>
<comment type="catalytic activity">
    <reaction evidence="1">
        <text>Hydrolysis of terminal non-reducing beta-D-galactose residues in beta-D-galactosides.</text>
        <dbReference type="EC" id="3.2.1.23"/>
    </reaction>
</comment>
<dbReference type="SUPFAM" id="SSF51445">
    <property type="entry name" value="(Trans)glycosidases"/>
    <property type="match status" value="1"/>
</dbReference>
<dbReference type="GO" id="GO:0005975">
    <property type="term" value="P:carbohydrate metabolic process"/>
    <property type="evidence" value="ECO:0007669"/>
    <property type="project" value="InterPro"/>
</dbReference>
<comment type="similarity">
    <text evidence="2">Belongs to the glycosyl hydrolase 42 family.</text>
</comment>
<dbReference type="Gene3D" id="3.40.50.880">
    <property type="match status" value="1"/>
</dbReference>
<dbReference type="EMBL" id="JACHYB010000002">
    <property type="protein sequence ID" value="MBB3188533.1"/>
    <property type="molecule type" value="Genomic_DNA"/>
</dbReference>
<feature type="domain" description="Glycoside hydrolase family 42 N-terminal" evidence="9">
    <location>
        <begin position="57"/>
        <end position="432"/>
    </location>
</feature>
<evidence type="ECO:0000256" key="4">
    <source>
        <dbReference type="ARBA" id="ARBA00022723"/>
    </source>
</evidence>
<dbReference type="SUPFAM" id="SSF52317">
    <property type="entry name" value="Class I glutamine amidotransferase-like"/>
    <property type="match status" value="1"/>
</dbReference>
<dbReference type="InterPro" id="IPR013738">
    <property type="entry name" value="Beta_galactosidase_Trimer"/>
</dbReference>
<evidence type="ECO:0000256" key="2">
    <source>
        <dbReference type="ARBA" id="ARBA00005940"/>
    </source>
</evidence>
<sequence length="780" mass="88090">MQKIFHLTLVLLLIFSGSLAAQEKYNINKEDFFPLSVWYSGGKARAPMLSSISINSKEEWKQDLEQIKNLGFNSVKTWVEWSQCEPQDGVYHFENLKMILNLANEIGLKVIIQVYAEGAPEWVGKKFPNALFEAQNGYKIQPQIVPGYCVDNKGVRNVITNFYQEVAKIAIQYPSFYGWDLWSEPHMVQWGHPEWINNVQYGFNPATQERFRQWLKAKYGTLEELNKVWHRNFEKWEDVEAPRFSTILTYSDFIDWKDFIFQKMAGDLKLRYDAIRSIDKTHITSSHASPVSLFETPFDPEGPANDFLMAKQVDYYGLSQYPKHNQPGDWIPWRFMAAADFSYSANKSNGGYYVGELQAGFGTVGLNVGDPVTSEDEQIWVLSSLATGAKGIFSYAYYPMSSGYESGGYGLINLDGSITKRAVELGKLAKMINSRMNIFATATPVKAEIALLYNPLSQMVGGENRVGKQGGLTNSLIGYYRYLTDQNIPVEFIDLADLENGDLSQYKLIIMPYALMISKKAAEGLESFVEKGGYVMSEARLAWNDEHGNTSTVIPGLGLSKMFGVRESKVKSLPIVLMKVSDRANPSMANLKLNDTLKGSLFAESLELLKDNNSVRVLARLQDNTPVIVTSNYGKGHTMYVGSFLCLAGSTGSLWDQSTQHLTIQNPANQNTNKFIDGLVKWAKIQRPFNVIQGDKTENTLVVRLQNYPEGYLLYVLNQGKISARAKIQLFVKEKGTYLLEELMQHKKIKVATQNKTIEFSTSEISVKDGEIWQIEKVND</sequence>
<gene>
    <name evidence="11" type="ORF">FHX64_002731</name>
</gene>
<feature type="chain" id="PRO_5030707994" description="beta-galactosidase" evidence="8">
    <location>
        <begin position="22"/>
        <end position="780"/>
    </location>
</feature>
<keyword evidence="5 11" id="KW-0378">Hydrolase</keyword>
<evidence type="ECO:0000256" key="1">
    <source>
        <dbReference type="ARBA" id="ARBA00001412"/>
    </source>
</evidence>
<dbReference type="InterPro" id="IPR017853">
    <property type="entry name" value="GH"/>
</dbReference>
<name>A0A7W5DUP3_9PORP</name>
<keyword evidence="6" id="KW-0862">Zinc</keyword>
<protein>
    <recommendedName>
        <fullName evidence="3">beta-galactosidase</fullName>
        <ecNumber evidence="3">3.2.1.23</ecNumber>
    </recommendedName>
</protein>
<evidence type="ECO:0000256" key="5">
    <source>
        <dbReference type="ARBA" id="ARBA00022801"/>
    </source>
</evidence>
<dbReference type="CDD" id="cd03143">
    <property type="entry name" value="A4_beta-galactosidase_middle_domain"/>
    <property type="match status" value="1"/>
</dbReference>
<evidence type="ECO:0000259" key="9">
    <source>
        <dbReference type="Pfam" id="PF02449"/>
    </source>
</evidence>
<feature type="domain" description="Beta-galactosidase trimerisation" evidence="10">
    <location>
        <begin position="447"/>
        <end position="644"/>
    </location>
</feature>
<organism evidence="11 12">
    <name type="scientific">Microbacter margulisiae</name>
    <dbReference type="NCBI Taxonomy" id="1350067"/>
    <lineage>
        <taxon>Bacteria</taxon>
        <taxon>Pseudomonadati</taxon>
        <taxon>Bacteroidota</taxon>
        <taxon>Bacteroidia</taxon>
        <taxon>Bacteroidales</taxon>
        <taxon>Porphyromonadaceae</taxon>
        <taxon>Microbacter</taxon>
    </lineage>
</organism>
<dbReference type="EC" id="3.2.1.23" evidence="3"/>
<dbReference type="InterPro" id="IPR003476">
    <property type="entry name" value="Glyco_hydro_42"/>
</dbReference>
<evidence type="ECO:0000256" key="6">
    <source>
        <dbReference type="ARBA" id="ARBA00022833"/>
    </source>
</evidence>
<evidence type="ECO:0000256" key="3">
    <source>
        <dbReference type="ARBA" id="ARBA00012756"/>
    </source>
</evidence>
<dbReference type="Pfam" id="PF02449">
    <property type="entry name" value="Glyco_hydro_42"/>
    <property type="match status" value="1"/>
</dbReference>
<evidence type="ECO:0000259" key="10">
    <source>
        <dbReference type="Pfam" id="PF08532"/>
    </source>
</evidence>
<dbReference type="GO" id="GO:0046872">
    <property type="term" value="F:metal ion binding"/>
    <property type="evidence" value="ECO:0007669"/>
    <property type="project" value="UniProtKB-KW"/>
</dbReference>
<dbReference type="InterPro" id="IPR013529">
    <property type="entry name" value="Glyco_hydro_42_N"/>
</dbReference>
<dbReference type="Gene3D" id="3.20.20.80">
    <property type="entry name" value="Glycosidases"/>
    <property type="match status" value="1"/>
</dbReference>
<keyword evidence="7 11" id="KW-0326">Glycosidase</keyword>
<dbReference type="PANTHER" id="PTHR36447">
    <property type="entry name" value="BETA-GALACTOSIDASE GANA"/>
    <property type="match status" value="1"/>
</dbReference>
<feature type="signal peptide" evidence="8">
    <location>
        <begin position="1"/>
        <end position="21"/>
    </location>
</feature>
<accession>A0A7W5DUP3</accession>
<evidence type="ECO:0000256" key="7">
    <source>
        <dbReference type="ARBA" id="ARBA00023295"/>
    </source>
</evidence>